<evidence type="ECO:0000256" key="1">
    <source>
        <dbReference type="ARBA" id="ARBA00022450"/>
    </source>
</evidence>
<proteinExistence type="predicted"/>
<dbReference type="GO" id="GO:0005737">
    <property type="term" value="C:cytoplasm"/>
    <property type="evidence" value="ECO:0007669"/>
    <property type="project" value="TreeGrafter"/>
</dbReference>
<dbReference type="EMBL" id="AB896796">
    <property type="protein sequence ID" value="BAP82666.1"/>
    <property type="molecule type" value="Genomic_DNA"/>
</dbReference>
<dbReference type="InterPro" id="IPR020806">
    <property type="entry name" value="PKS_PP-bd"/>
</dbReference>
<keyword evidence="1" id="KW-0596">Phosphopantetheine</keyword>
<gene>
    <name evidence="4" type="primary">pgm20</name>
</gene>
<dbReference type="Pfam" id="PF00550">
    <property type="entry name" value="PP-binding"/>
    <property type="match status" value="1"/>
</dbReference>
<dbReference type="Gene3D" id="1.10.1200.10">
    <property type="entry name" value="ACP-like"/>
    <property type="match status" value="1"/>
</dbReference>
<protein>
    <submittedName>
        <fullName evidence="4">Non-ribosomal peptide synthetase T-domain containing protein</fullName>
    </submittedName>
</protein>
<evidence type="ECO:0000259" key="3">
    <source>
        <dbReference type="PROSITE" id="PS50075"/>
    </source>
</evidence>
<dbReference type="GO" id="GO:0031177">
    <property type="term" value="F:phosphopantetheine binding"/>
    <property type="evidence" value="ECO:0007669"/>
    <property type="project" value="InterPro"/>
</dbReference>
<dbReference type="PROSITE" id="PS50075">
    <property type="entry name" value="CARRIER"/>
    <property type="match status" value="1"/>
</dbReference>
<dbReference type="InterPro" id="IPR036736">
    <property type="entry name" value="ACP-like_sf"/>
</dbReference>
<dbReference type="InterPro" id="IPR009081">
    <property type="entry name" value="PP-bd_ACP"/>
</dbReference>
<dbReference type="PROSITE" id="PS00012">
    <property type="entry name" value="PHOSPHOPANTETHEINE"/>
    <property type="match status" value="1"/>
</dbReference>
<dbReference type="InterPro" id="IPR006162">
    <property type="entry name" value="Ppantetheine_attach_site"/>
</dbReference>
<dbReference type="GO" id="GO:0043041">
    <property type="term" value="P:amino acid activation for nonribosomal peptide biosynthetic process"/>
    <property type="evidence" value="ECO:0007669"/>
    <property type="project" value="TreeGrafter"/>
</dbReference>
<feature type="domain" description="Carrier" evidence="3">
    <location>
        <begin position="1"/>
        <end position="74"/>
    </location>
</feature>
<sequence>MSTTVRETVARIWSEVLGTGIDEESDFFLLGGHSLLATQMVARLEAALGVRITMREVLEQPEFGEFADLVAERADATVKNA</sequence>
<dbReference type="GO" id="GO:0017000">
    <property type="term" value="P:antibiotic biosynthetic process"/>
    <property type="evidence" value="ECO:0007669"/>
    <property type="project" value="UniProtKB-ARBA"/>
</dbReference>
<dbReference type="PANTHER" id="PTHR45527">
    <property type="entry name" value="NONRIBOSOMAL PEPTIDE SYNTHETASE"/>
    <property type="match status" value="1"/>
</dbReference>
<reference evidence="4" key="1">
    <citation type="journal article" date="2015" name="Nat. Chem. Biol.">
        <title>A peptide ligase and the ribosome cooperate to synthesize the peptide pheganomycin.</title>
        <authorList>
            <person name="Noike M."/>
            <person name="Matsui T."/>
            <person name="Ooya K."/>
            <person name="Sasaki I."/>
            <person name="Ohtaki S."/>
            <person name="Hamano Y."/>
            <person name="Maruyama C."/>
            <person name="Ishikawa J."/>
            <person name="Satoh Y."/>
            <person name="Ito H."/>
            <person name="Morita H."/>
            <person name="Dairi T."/>
        </authorList>
    </citation>
    <scope>NUCLEOTIDE SEQUENCE</scope>
    <source>
        <strain evidence="4">MD227-A9</strain>
    </source>
</reference>
<evidence type="ECO:0000256" key="2">
    <source>
        <dbReference type="ARBA" id="ARBA00022553"/>
    </source>
</evidence>
<accession>A0A0A1GNY1</accession>
<dbReference type="AlphaFoldDB" id="A0A0A1GNY1"/>
<dbReference type="PANTHER" id="PTHR45527:SF1">
    <property type="entry name" value="FATTY ACID SYNTHASE"/>
    <property type="match status" value="1"/>
</dbReference>
<organism evidence="4">
    <name type="scientific">Streptomyces cirratus</name>
    <dbReference type="NCBI Taxonomy" id="68187"/>
    <lineage>
        <taxon>Bacteria</taxon>
        <taxon>Bacillati</taxon>
        <taxon>Actinomycetota</taxon>
        <taxon>Actinomycetes</taxon>
        <taxon>Kitasatosporales</taxon>
        <taxon>Streptomycetaceae</taxon>
        <taxon>Streptomyces</taxon>
    </lineage>
</organism>
<dbReference type="GO" id="GO:0044550">
    <property type="term" value="P:secondary metabolite biosynthetic process"/>
    <property type="evidence" value="ECO:0007669"/>
    <property type="project" value="TreeGrafter"/>
</dbReference>
<dbReference type="SMART" id="SM00823">
    <property type="entry name" value="PKS_PP"/>
    <property type="match status" value="1"/>
</dbReference>
<name>A0A0A1GNY1_9ACTN</name>
<keyword evidence="2" id="KW-0597">Phosphoprotein</keyword>
<evidence type="ECO:0000313" key="4">
    <source>
        <dbReference type="EMBL" id="BAP82666.1"/>
    </source>
</evidence>
<dbReference type="SUPFAM" id="SSF47336">
    <property type="entry name" value="ACP-like"/>
    <property type="match status" value="1"/>
</dbReference>